<evidence type="ECO:0000313" key="2">
    <source>
        <dbReference type="EMBL" id="AAF71101.1"/>
    </source>
</evidence>
<keyword evidence="1" id="KW-0812">Transmembrane</keyword>
<accession>Q9P1F4</accession>
<keyword evidence="1" id="KW-0472">Membrane</keyword>
<feature type="transmembrane region" description="Helical" evidence="1">
    <location>
        <begin position="31"/>
        <end position="58"/>
    </location>
</feature>
<organism evidence="2">
    <name type="scientific">Homo sapiens</name>
    <name type="common">Human</name>
    <dbReference type="NCBI Taxonomy" id="9606"/>
    <lineage>
        <taxon>Eukaryota</taxon>
        <taxon>Metazoa</taxon>
        <taxon>Chordata</taxon>
        <taxon>Craniata</taxon>
        <taxon>Vertebrata</taxon>
        <taxon>Euteleostomi</taxon>
        <taxon>Mammalia</taxon>
        <taxon>Eutheria</taxon>
        <taxon>Euarchontoglires</taxon>
        <taxon>Primates</taxon>
        <taxon>Haplorrhini</taxon>
        <taxon>Catarrhini</taxon>
        <taxon>Hominidae</taxon>
        <taxon>Homo</taxon>
    </lineage>
</organism>
<dbReference type="EMBL" id="AF116681">
    <property type="protein sequence ID" value="AAF71101.1"/>
    <property type="molecule type" value="mRNA"/>
</dbReference>
<sequence length="64" mass="7250">MICLFVSFVVLLNHFSYSFLCSLYTLDTNSLLAICIANIFSQSVAYFKILFVVSFCLAKVLILK</sequence>
<evidence type="ECO:0000256" key="1">
    <source>
        <dbReference type="SAM" id="Phobius"/>
    </source>
</evidence>
<reference evidence="2" key="1">
    <citation type="submission" date="1998-12" db="EMBL/GenBank/DDBJ databases">
        <title>Functional prediction of the coding sequences of 121 new genes deduced by analysis of cDNA clones from human fetal liver.</title>
        <authorList>
            <person name="Zhang C."/>
            <person name="Yu Y."/>
            <person name="Zhang S."/>
            <person name="Wei H."/>
            <person name="Zhou G."/>
            <person name="Ouyang S."/>
            <person name="Luo L."/>
            <person name="Bi J."/>
            <person name="Liu M."/>
            <person name="He F."/>
        </authorList>
    </citation>
    <scope>NUCLEOTIDE SEQUENCE</scope>
    <source>
        <tissue evidence="2">Liver</tissue>
    </source>
</reference>
<keyword evidence="1" id="KW-1133">Transmembrane helix</keyword>
<dbReference type="AlphaFoldDB" id="Q9P1F4"/>
<proteinExistence type="evidence at transcript level"/>
<protein>
    <submittedName>
        <fullName evidence="2">PRO2012</fullName>
    </submittedName>
</protein>
<name>Q9P1F4_HUMAN</name>